<dbReference type="SUPFAM" id="SSF51182">
    <property type="entry name" value="RmlC-like cupins"/>
    <property type="match status" value="1"/>
</dbReference>
<evidence type="ECO:0000313" key="3">
    <source>
        <dbReference type="Proteomes" id="UP000530234"/>
    </source>
</evidence>
<evidence type="ECO:0000256" key="1">
    <source>
        <dbReference type="SAM" id="MobiDB-lite"/>
    </source>
</evidence>
<dbReference type="InterPro" id="IPR011051">
    <property type="entry name" value="RmlC_Cupin_sf"/>
</dbReference>
<gene>
    <name evidence="2" type="ORF">FOE67_23720</name>
</gene>
<dbReference type="AlphaFoldDB" id="A0A7W3XZ16"/>
<dbReference type="EMBL" id="VKHS01000921">
    <property type="protein sequence ID" value="MBB0232417.1"/>
    <property type="molecule type" value="Genomic_DNA"/>
</dbReference>
<evidence type="ECO:0000313" key="2">
    <source>
        <dbReference type="EMBL" id="MBB0232417.1"/>
    </source>
</evidence>
<dbReference type="Gene3D" id="2.60.120.10">
    <property type="entry name" value="Jelly Rolls"/>
    <property type="match status" value="1"/>
</dbReference>
<feature type="compositionally biased region" description="Low complexity" evidence="1">
    <location>
        <begin position="74"/>
        <end position="88"/>
    </location>
</feature>
<sequence>MPFAPLPDPLPGGVGISHITAYDWPAADGVCSGSPHLHLACAEAYVVTAGEGEVQTLTPFLPEGAPEPGGGSVGSPPNDGGAAPGPRGYRAHPLAPGAVVWFTPGTVHRMVNRGGLRVTVIMQNSGLPEAGDAVLTLPSEYLVDAETYARAVALPPPDDPAAGEAARRRRDLAVAGYVELRRALEAGDDGPLREFRAAAARLVAPRVAAWRERWRAGAMEAALSTGRVLDALERGEEPDPAESRVRAVEPTRHGGWGMCGRRQEYEVPGTTVPRRPTDH</sequence>
<name>A0A7W3XZ16_9ACTN</name>
<organism evidence="2 3">
    <name type="scientific">Streptomyces calidiresistens</name>
    <dbReference type="NCBI Taxonomy" id="1485586"/>
    <lineage>
        <taxon>Bacteria</taxon>
        <taxon>Bacillati</taxon>
        <taxon>Actinomycetota</taxon>
        <taxon>Actinomycetes</taxon>
        <taxon>Kitasatosporales</taxon>
        <taxon>Streptomycetaceae</taxon>
        <taxon>Streptomyces</taxon>
    </lineage>
</organism>
<feature type="region of interest" description="Disordered" evidence="1">
    <location>
        <begin position="255"/>
        <end position="279"/>
    </location>
</feature>
<dbReference type="InterPro" id="IPR014710">
    <property type="entry name" value="RmlC-like_jellyroll"/>
</dbReference>
<proteinExistence type="predicted"/>
<dbReference type="RefSeq" id="WP_182666952.1">
    <property type="nucleotide sequence ID" value="NZ_VKHS01000921.1"/>
</dbReference>
<comment type="caution">
    <text evidence="2">The sequence shown here is derived from an EMBL/GenBank/DDBJ whole genome shotgun (WGS) entry which is preliminary data.</text>
</comment>
<feature type="region of interest" description="Disordered" evidence="1">
    <location>
        <begin position="58"/>
        <end position="89"/>
    </location>
</feature>
<protein>
    <submittedName>
        <fullName evidence="2">Cupin</fullName>
    </submittedName>
</protein>
<reference evidence="3" key="1">
    <citation type="submission" date="2019-10" db="EMBL/GenBank/DDBJ databases">
        <title>Streptomyces sp. nov., a novel actinobacterium isolated from alkaline environment.</title>
        <authorList>
            <person name="Golinska P."/>
        </authorList>
    </citation>
    <scope>NUCLEOTIDE SEQUENCE [LARGE SCALE GENOMIC DNA]</scope>
    <source>
        <strain evidence="3">DSM 42108</strain>
    </source>
</reference>
<keyword evidence="3" id="KW-1185">Reference proteome</keyword>
<dbReference type="Proteomes" id="UP000530234">
    <property type="component" value="Unassembled WGS sequence"/>
</dbReference>
<accession>A0A7W3XZ16</accession>